<keyword evidence="3" id="KW-1185">Reference proteome</keyword>
<dbReference type="RefSeq" id="XP_044715378.1">
    <property type="nucleotide sequence ID" value="XM_044869427.1"/>
</dbReference>
<name>A0A9P8MMR1_9HYPO</name>
<organism evidence="2 3">
    <name type="scientific">Hirsutella rhossiliensis</name>
    <dbReference type="NCBI Taxonomy" id="111463"/>
    <lineage>
        <taxon>Eukaryota</taxon>
        <taxon>Fungi</taxon>
        <taxon>Dikarya</taxon>
        <taxon>Ascomycota</taxon>
        <taxon>Pezizomycotina</taxon>
        <taxon>Sordariomycetes</taxon>
        <taxon>Hypocreomycetidae</taxon>
        <taxon>Hypocreales</taxon>
        <taxon>Ophiocordycipitaceae</taxon>
        <taxon>Hirsutella</taxon>
    </lineage>
</organism>
<gene>
    <name evidence="2" type="ORF">HRG_10957</name>
</gene>
<evidence type="ECO:0000313" key="2">
    <source>
        <dbReference type="EMBL" id="KAH0957864.1"/>
    </source>
</evidence>
<dbReference type="Proteomes" id="UP000824596">
    <property type="component" value="Unassembled WGS sequence"/>
</dbReference>
<dbReference type="GeneID" id="68360085"/>
<sequence>MTAGSDGPAAATSIPVSGSPSPGSEFNNTKLHLLLPATRSNVNLCKTLLTLTILGYPTPHIIGWEAQDGDEALRGGGSHLAKITAGLEYVNDAERRKQPGFDDELIFMIDSYDIWFQLPVEVLIARYRAIVAQEDARVARRMGRAFDREGIRSQVIFGAGKRCAPNQLHTVACYPVPESPLPMDLRRGNADTLLGRNIFSNFRTRYLNSGYIIGPVGAVRPMLEKAKERLDQCAQRTAAWFDNGSGRSDECYHGSDQSIFADMYGEQEIHREVMRRRHRTLLDDWLDVVVPNRPGARPAPSHVLNLPVQDYLKPAFTHQAYRASHAPGGKPFEFGIGLDYWSLLGHQTANAEFDSRYIRHDKALEPQVGQQGIFDCAAKAPMPTDVPQEAAVLRLLDDGPDRWETMPLYTEICVGSVPVMIHHNSVDKSWREKQWNQTWWHGWSRRLLEERQKAGTPQLMEGVPTDKGTRLRWEKLCPHEVEGELFRDADQVS</sequence>
<dbReference type="AlphaFoldDB" id="A0A9P8MMR1"/>
<proteinExistence type="predicted"/>
<comment type="caution">
    <text evidence="2">The sequence shown here is derived from an EMBL/GenBank/DDBJ whole genome shotgun (WGS) entry which is preliminary data.</text>
</comment>
<dbReference type="PANTHER" id="PTHR36587">
    <property type="entry name" value="EXPRESSION SITE-ASSOCIATED GENE 3 (ESAG3)-LIKE PROTEIN"/>
    <property type="match status" value="1"/>
</dbReference>
<dbReference type="CDD" id="cd22997">
    <property type="entry name" value="GT_LH"/>
    <property type="match status" value="1"/>
</dbReference>
<evidence type="ECO:0000256" key="1">
    <source>
        <dbReference type="SAM" id="MobiDB-lite"/>
    </source>
</evidence>
<feature type="region of interest" description="Disordered" evidence="1">
    <location>
        <begin position="1"/>
        <end position="23"/>
    </location>
</feature>
<reference evidence="2" key="1">
    <citation type="submission" date="2021-09" db="EMBL/GenBank/DDBJ databases">
        <title>A high-quality genome of the endoparasitic fungus Hirsutella rhossiliensis with a comparison of Hirsutella genomes reveals transposable elements contributing to genome size variation.</title>
        <authorList>
            <person name="Lin R."/>
            <person name="Jiao Y."/>
            <person name="Sun X."/>
            <person name="Ling J."/>
            <person name="Xie B."/>
            <person name="Cheng X."/>
        </authorList>
    </citation>
    <scope>NUCLEOTIDE SEQUENCE</scope>
    <source>
        <strain evidence="2">HR02</strain>
    </source>
</reference>
<accession>A0A9P8MMR1</accession>
<dbReference type="PANTHER" id="PTHR36587:SF2">
    <property type="entry name" value="EXPRESSION SITE-ASSOCIATED GENE 3 (ESAG3)-LIKE PROTEIN"/>
    <property type="match status" value="1"/>
</dbReference>
<evidence type="ECO:0000313" key="3">
    <source>
        <dbReference type="Proteomes" id="UP000824596"/>
    </source>
</evidence>
<dbReference type="OrthoDB" id="422736at2759"/>
<dbReference type="EMBL" id="JAIZPD010000018">
    <property type="protein sequence ID" value="KAH0957864.1"/>
    <property type="molecule type" value="Genomic_DNA"/>
</dbReference>
<protein>
    <submittedName>
        <fullName evidence="2">Uncharacterized protein</fullName>
    </submittedName>
</protein>